<dbReference type="SUPFAM" id="SSF51735">
    <property type="entry name" value="NAD(P)-binding Rossmann-fold domains"/>
    <property type="match status" value="1"/>
</dbReference>
<dbReference type="SUPFAM" id="SSF52283">
    <property type="entry name" value="Formate/glycerate dehydrogenase catalytic domain-like"/>
    <property type="match status" value="1"/>
</dbReference>
<dbReference type="InterPro" id="IPR006139">
    <property type="entry name" value="D-isomer_2_OHA_DH_cat_dom"/>
</dbReference>
<dbReference type="OrthoDB" id="298012at2759"/>
<accession>A0A8S4A818</accession>
<dbReference type="Gene3D" id="3.40.50.720">
    <property type="entry name" value="NAD(P)-binding Rossmann-like Domain"/>
    <property type="match status" value="4"/>
</dbReference>
<proteinExistence type="inferred from homology"/>
<dbReference type="Pfam" id="PF00389">
    <property type="entry name" value="2-Hacid_dh"/>
    <property type="match status" value="1"/>
</dbReference>
<dbReference type="AlphaFoldDB" id="A0A8S4A818"/>
<protein>
    <submittedName>
        <fullName evidence="5">Uncharacterized protein</fullName>
    </submittedName>
</protein>
<comment type="caution">
    <text evidence="5">The sequence shown here is derived from an EMBL/GenBank/DDBJ whole genome shotgun (WGS) entry which is preliminary data.</text>
</comment>
<dbReference type="GO" id="GO:0030267">
    <property type="term" value="F:glyoxylate reductase (NADPH) activity"/>
    <property type="evidence" value="ECO:0007669"/>
    <property type="project" value="TreeGrafter"/>
</dbReference>
<dbReference type="Proteomes" id="UP000678393">
    <property type="component" value="Unassembled WGS sequence"/>
</dbReference>
<dbReference type="GO" id="GO:0051287">
    <property type="term" value="F:NAD binding"/>
    <property type="evidence" value="ECO:0007669"/>
    <property type="project" value="InterPro"/>
</dbReference>
<evidence type="ECO:0000313" key="6">
    <source>
        <dbReference type="Proteomes" id="UP000678393"/>
    </source>
</evidence>
<feature type="domain" description="D-isomer specific 2-hydroxyacid dehydrogenase NAD-binding" evidence="4">
    <location>
        <begin position="206"/>
        <end position="369"/>
    </location>
</feature>
<dbReference type="InterPro" id="IPR006140">
    <property type="entry name" value="D-isomer_DH_NAD-bd"/>
</dbReference>
<dbReference type="InterPro" id="IPR050223">
    <property type="entry name" value="D-isomer_2-hydroxyacid_DH"/>
</dbReference>
<evidence type="ECO:0000256" key="1">
    <source>
        <dbReference type="ARBA" id="ARBA00023002"/>
    </source>
</evidence>
<comment type="similarity">
    <text evidence="2">Belongs to the D-isomer specific 2-hydroxyacid dehydrogenase family.</text>
</comment>
<reference evidence="5" key="1">
    <citation type="submission" date="2021-04" db="EMBL/GenBank/DDBJ databases">
        <authorList>
            <consortium name="Molecular Ecology Group"/>
        </authorList>
    </citation>
    <scope>NUCLEOTIDE SEQUENCE</scope>
</reference>
<name>A0A8S4A818_9EUPU</name>
<dbReference type="EMBL" id="CAJHNH020008509">
    <property type="protein sequence ID" value="CAG5136245.1"/>
    <property type="molecule type" value="Genomic_DNA"/>
</dbReference>
<dbReference type="GO" id="GO:0005829">
    <property type="term" value="C:cytosol"/>
    <property type="evidence" value="ECO:0007669"/>
    <property type="project" value="TreeGrafter"/>
</dbReference>
<dbReference type="PANTHER" id="PTHR10996:SF277">
    <property type="entry name" value="GLYOXYLATE REDUCTASE_HYDROXYPYRUVATE REDUCTASE"/>
    <property type="match status" value="1"/>
</dbReference>
<feature type="domain" description="D-isomer specific 2-hydroxyacid dehydrogenase catalytic" evidence="3">
    <location>
        <begin position="41"/>
        <end position="383"/>
    </location>
</feature>
<dbReference type="GO" id="GO:0008465">
    <property type="term" value="F:hydroxypyruvate reductase (NADH) activity"/>
    <property type="evidence" value="ECO:0007669"/>
    <property type="project" value="TreeGrafter"/>
</dbReference>
<evidence type="ECO:0000259" key="4">
    <source>
        <dbReference type="Pfam" id="PF02826"/>
    </source>
</evidence>
<evidence type="ECO:0000313" key="5">
    <source>
        <dbReference type="EMBL" id="CAG5136245.1"/>
    </source>
</evidence>
<keyword evidence="6" id="KW-1185">Reference proteome</keyword>
<dbReference type="PANTHER" id="PTHR10996">
    <property type="entry name" value="2-HYDROXYACID DEHYDROGENASE-RELATED"/>
    <property type="match status" value="1"/>
</dbReference>
<dbReference type="Pfam" id="PF02826">
    <property type="entry name" value="2-Hacid_dh_C"/>
    <property type="match status" value="1"/>
</dbReference>
<evidence type="ECO:0000259" key="3">
    <source>
        <dbReference type="Pfam" id="PF00389"/>
    </source>
</evidence>
<organism evidence="5 6">
    <name type="scientific">Candidula unifasciata</name>
    <dbReference type="NCBI Taxonomy" id="100452"/>
    <lineage>
        <taxon>Eukaryota</taxon>
        <taxon>Metazoa</taxon>
        <taxon>Spiralia</taxon>
        <taxon>Lophotrochozoa</taxon>
        <taxon>Mollusca</taxon>
        <taxon>Gastropoda</taxon>
        <taxon>Heterobranchia</taxon>
        <taxon>Euthyneura</taxon>
        <taxon>Panpulmonata</taxon>
        <taxon>Eupulmonata</taxon>
        <taxon>Stylommatophora</taxon>
        <taxon>Helicina</taxon>
        <taxon>Helicoidea</taxon>
        <taxon>Geomitridae</taxon>
        <taxon>Candidula</taxon>
    </lineage>
</organism>
<dbReference type="InterPro" id="IPR036291">
    <property type="entry name" value="NAD(P)-bd_dom_sf"/>
</dbReference>
<keyword evidence="1 2" id="KW-0560">Oxidoreductase</keyword>
<sequence length="399" mass="44279">MSTLASEPREIIPEVGNVTTSFDTQIVPSYRNSRNSCRPLVYVTRRIPQQGVDILLNACDVKQWDSEQAVPKGELLYSVVGVEGILCMPSDSIDTDVLDAAGPGLRVVATISHGTQHIDVKECLKRGIHVITCPKQPTEVLAELTVALVLLTIKESQTEAEKLTSCLVQTSDLNYNNMDELNNLVVAPNPRPQLMRRLSEEQLAFQWTNGRPGNMNCPTWRNIVRKTFGIYGMTRLGLSVAKILKNVGACDVLIADKDAELDNFNANIQQTDCDFVSFEKLLEKSDVICVCGSVGEQSKEVFCRDSFQKMKNQAILIASQSQEDAIDYVDLYTALRDGQIKAVGLNDCNQESVPLKTLFLGLKNCTFLPQTEESVYDMRHKVSVLIAKNLTEALKMDSK</sequence>
<evidence type="ECO:0000256" key="2">
    <source>
        <dbReference type="RuleBase" id="RU003719"/>
    </source>
</evidence>
<gene>
    <name evidence="5" type="ORF">CUNI_LOCUS21803</name>
</gene>